<keyword evidence="2" id="KW-0472">Membrane</keyword>
<keyword evidence="2" id="KW-0812">Transmembrane</keyword>
<name>A0A1I8GC02_9PLAT</name>
<feature type="transmembrane region" description="Helical" evidence="2">
    <location>
        <begin position="84"/>
        <end position="105"/>
    </location>
</feature>
<reference evidence="4 5" key="1">
    <citation type="submission" date="2016-11" db="UniProtKB">
        <authorList>
            <consortium name="WormBaseParasite"/>
        </authorList>
    </citation>
    <scope>IDENTIFICATION</scope>
</reference>
<dbReference type="WBParaSite" id="maker-uti_cns_0001487-snap-gene-0.10-mRNA-1">
    <property type="protein sequence ID" value="maker-uti_cns_0001487-snap-gene-0.10-mRNA-1"/>
    <property type="gene ID" value="maker-uti_cns_0001487-snap-gene-0.10"/>
</dbReference>
<feature type="region of interest" description="Disordered" evidence="1">
    <location>
        <begin position="135"/>
        <end position="168"/>
    </location>
</feature>
<evidence type="ECO:0000313" key="5">
    <source>
        <dbReference type="WBParaSite" id="maker-uti_cns_0002978-snap-gene-0.36-mRNA-1"/>
    </source>
</evidence>
<feature type="transmembrane region" description="Helical" evidence="2">
    <location>
        <begin position="5"/>
        <end position="24"/>
    </location>
</feature>
<evidence type="ECO:0000313" key="4">
    <source>
        <dbReference type="WBParaSite" id="maker-uti_cns_0001487-snap-gene-0.10-mRNA-1"/>
    </source>
</evidence>
<dbReference type="WBParaSite" id="maker-uti_cns_0002978-snap-gene-0.36-mRNA-1">
    <property type="protein sequence ID" value="maker-uti_cns_0002978-snap-gene-0.36-mRNA-1"/>
    <property type="gene ID" value="maker-uti_cns_0002978-snap-gene-0.36"/>
</dbReference>
<evidence type="ECO:0000256" key="2">
    <source>
        <dbReference type="SAM" id="Phobius"/>
    </source>
</evidence>
<dbReference type="AlphaFoldDB" id="A0A1I8GC02"/>
<evidence type="ECO:0000313" key="3">
    <source>
        <dbReference type="Proteomes" id="UP000095280"/>
    </source>
</evidence>
<sequence length="168" mass="19554">DKYVLMSLAILCIVSIWHAVVTMIQPPSLGGGRNATSQLHHPRVLSSGGGAAALRDCLLQGETGEPCSKHLRRMEMVNKIEKDVFISFGALYVLAHVIFIFWLYYDACRRRREMHKKDREYKNKIQFYQMVETHGRAAKRKSSTPMELMKNRHHHHQHRRQHSQLTNH</sequence>
<organism evidence="3 4">
    <name type="scientific">Macrostomum lignano</name>
    <dbReference type="NCBI Taxonomy" id="282301"/>
    <lineage>
        <taxon>Eukaryota</taxon>
        <taxon>Metazoa</taxon>
        <taxon>Spiralia</taxon>
        <taxon>Lophotrochozoa</taxon>
        <taxon>Platyhelminthes</taxon>
        <taxon>Rhabditophora</taxon>
        <taxon>Macrostomorpha</taxon>
        <taxon>Macrostomida</taxon>
        <taxon>Macrostomidae</taxon>
        <taxon>Macrostomum</taxon>
    </lineage>
</organism>
<evidence type="ECO:0000256" key="1">
    <source>
        <dbReference type="SAM" id="MobiDB-lite"/>
    </source>
</evidence>
<proteinExistence type="predicted"/>
<accession>A0A1I8GC02</accession>
<protein>
    <submittedName>
        <fullName evidence="4 5">Neur_chan_memb domain-containing protein</fullName>
    </submittedName>
</protein>
<dbReference type="Proteomes" id="UP000095280">
    <property type="component" value="Unplaced"/>
</dbReference>
<keyword evidence="2" id="KW-1133">Transmembrane helix</keyword>
<keyword evidence="3" id="KW-1185">Reference proteome</keyword>
<feature type="compositionally biased region" description="Basic residues" evidence="1">
    <location>
        <begin position="151"/>
        <end position="162"/>
    </location>
</feature>